<name>A0A6A5K1B6_9PLEO</name>
<dbReference type="Proteomes" id="UP000800040">
    <property type="component" value="Unassembled WGS sequence"/>
</dbReference>
<evidence type="ECO:0000313" key="2">
    <source>
        <dbReference type="EMBL" id="KAF1831118.1"/>
    </source>
</evidence>
<accession>A0A6A5K1B6</accession>
<evidence type="ECO:0000313" key="3">
    <source>
        <dbReference type="Proteomes" id="UP000800040"/>
    </source>
</evidence>
<feature type="region of interest" description="Disordered" evidence="1">
    <location>
        <begin position="1"/>
        <end position="56"/>
    </location>
</feature>
<sequence>MASKRNPPPASNPSQTFLPHQQNPNPEPKNSSIPTHNPPNPHSKSNKNSLLVCKQF</sequence>
<feature type="compositionally biased region" description="Polar residues" evidence="1">
    <location>
        <begin position="12"/>
        <end position="35"/>
    </location>
</feature>
<gene>
    <name evidence="2" type="ORF">BDW02DRAFT_572350</name>
</gene>
<keyword evidence="3" id="KW-1185">Reference proteome</keyword>
<dbReference type="AlphaFoldDB" id="A0A6A5K1B6"/>
<dbReference type="EMBL" id="ML975373">
    <property type="protein sequence ID" value="KAF1831118.1"/>
    <property type="molecule type" value="Genomic_DNA"/>
</dbReference>
<proteinExistence type="predicted"/>
<reference evidence="2" key="1">
    <citation type="submission" date="2020-01" db="EMBL/GenBank/DDBJ databases">
        <authorList>
            <consortium name="DOE Joint Genome Institute"/>
            <person name="Haridas S."/>
            <person name="Albert R."/>
            <person name="Binder M."/>
            <person name="Bloem J."/>
            <person name="Labutti K."/>
            <person name="Salamov A."/>
            <person name="Andreopoulos B."/>
            <person name="Baker S.E."/>
            <person name="Barry K."/>
            <person name="Bills G."/>
            <person name="Bluhm B.H."/>
            <person name="Cannon C."/>
            <person name="Castanera R."/>
            <person name="Culley D.E."/>
            <person name="Daum C."/>
            <person name="Ezra D."/>
            <person name="Gonzalez J.B."/>
            <person name="Henrissat B."/>
            <person name="Kuo A."/>
            <person name="Liang C."/>
            <person name="Lipzen A."/>
            <person name="Lutzoni F."/>
            <person name="Magnuson J."/>
            <person name="Mondo S."/>
            <person name="Nolan M."/>
            <person name="Ohm R."/>
            <person name="Pangilinan J."/>
            <person name="Park H.-J."/>
            <person name="Ramirez L."/>
            <person name="Alfaro M."/>
            <person name="Sun H."/>
            <person name="Tritt A."/>
            <person name="Yoshinaga Y."/>
            <person name="Zwiers L.-H."/>
            <person name="Turgeon B.G."/>
            <person name="Goodwin S.B."/>
            <person name="Spatafora J.W."/>
            <person name="Crous P.W."/>
            <person name="Grigoriev I.V."/>
        </authorList>
    </citation>
    <scope>NUCLEOTIDE SEQUENCE</scope>
    <source>
        <strain evidence="2">P77</strain>
    </source>
</reference>
<feature type="compositionally biased region" description="Pro residues" evidence="1">
    <location>
        <begin position="1"/>
        <end position="11"/>
    </location>
</feature>
<protein>
    <submittedName>
        <fullName evidence="2">Uncharacterized protein</fullName>
    </submittedName>
</protein>
<organism evidence="2 3">
    <name type="scientific">Decorospora gaudefroyi</name>
    <dbReference type="NCBI Taxonomy" id="184978"/>
    <lineage>
        <taxon>Eukaryota</taxon>
        <taxon>Fungi</taxon>
        <taxon>Dikarya</taxon>
        <taxon>Ascomycota</taxon>
        <taxon>Pezizomycotina</taxon>
        <taxon>Dothideomycetes</taxon>
        <taxon>Pleosporomycetidae</taxon>
        <taxon>Pleosporales</taxon>
        <taxon>Pleosporineae</taxon>
        <taxon>Pleosporaceae</taxon>
        <taxon>Decorospora</taxon>
    </lineage>
</organism>
<evidence type="ECO:0000256" key="1">
    <source>
        <dbReference type="SAM" id="MobiDB-lite"/>
    </source>
</evidence>